<dbReference type="OrthoDB" id="1435962at2"/>
<evidence type="ECO:0000313" key="2">
    <source>
        <dbReference type="EMBL" id="PTL36442.1"/>
    </source>
</evidence>
<accession>A0A2T4TZB6</accession>
<reference evidence="2 3" key="1">
    <citation type="submission" date="2017-09" db="EMBL/GenBank/DDBJ databases">
        <title>Bloom of a denitrifying methanotroph, Candidatus Methylomirabilis limnetica, in a deep stratified lake.</title>
        <authorList>
            <person name="Graf J.S."/>
            <person name="Marchant H.K."/>
            <person name="Tienken D."/>
            <person name="Hach P.F."/>
            <person name="Brand A."/>
            <person name="Schubert C.J."/>
            <person name="Kuypers M.M."/>
            <person name="Milucka J."/>
        </authorList>
    </citation>
    <scope>NUCLEOTIDE SEQUENCE [LARGE SCALE GENOMIC DNA]</scope>
    <source>
        <strain evidence="2 3">Zug</strain>
    </source>
</reference>
<name>A0A2T4TZB6_9BACT</name>
<evidence type="ECO:0000259" key="1">
    <source>
        <dbReference type="Pfam" id="PF13643"/>
    </source>
</evidence>
<organism evidence="2 3">
    <name type="scientific">Candidatus Methylomirabilis limnetica</name>
    <dbReference type="NCBI Taxonomy" id="2033718"/>
    <lineage>
        <taxon>Bacteria</taxon>
        <taxon>Candidatus Methylomirabilota</taxon>
        <taxon>Candidatus Methylomirabilia</taxon>
        <taxon>Candidatus Methylomirabilales</taxon>
        <taxon>Candidatus Methylomirabilaceae</taxon>
        <taxon>Candidatus Methylomirabilis</taxon>
    </lineage>
</organism>
<protein>
    <recommendedName>
        <fullName evidence="1">DUF4145 domain-containing protein</fullName>
    </recommendedName>
</protein>
<sequence length="133" mass="14478">MFRAAKTDYDGGYIFNLETAISGEIFGDFVGLAKRSLAEGHKDVAAVLACAALEDVLKRFAARHRIDTADRSMQDVVNALKAKGLVGGAQKTLLGTMPKIRDYAMHAEWTKIDPADVSSVIGFVEQFLISHFS</sequence>
<dbReference type="Proteomes" id="UP000241436">
    <property type="component" value="Unassembled WGS sequence"/>
</dbReference>
<dbReference type="AlphaFoldDB" id="A0A2T4TZB6"/>
<keyword evidence="3" id="KW-1185">Reference proteome</keyword>
<evidence type="ECO:0000313" key="3">
    <source>
        <dbReference type="Proteomes" id="UP000241436"/>
    </source>
</evidence>
<proteinExistence type="predicted"/>
<feature type="domain" description="DUF4145" evidence="1">
    <location>
        <begin position="44"/>
        <end position="125"/>
    </location>
</feature>
<dbReference type="EMBL" id="NVQC01000016">
    <property type="protein sequence ID" value="PTL36442.1"/>
    <property type="molecule type" value="Genomic_DNA"/>
</dbReference>
<gene>
    <name evidence="2" type="ORF">CLG94_04500</name>
</gene>
<dbReference type="InterPro" id="IPR025285">
    <property type="entry name" value="DUF4145"/>
</dbReference>
<comment type="caution">
    <text evidence="2">The sequence shown here is derived from an EMBL/GenBank/DDBJ whole genome shotgun (WGS) entry which is preliminary data.</text>
</comment>
<dbReference type="Pfam" id="PF13643">
    <property type="entry name" value="DUF4145"/>
    <property type="match status" value="1"/>
</dbReference>
<reference evidence="3" key="2">
    <citation type="journal article" date="2018" name="Environ. Microbiol.">
        <title>Bloom of a denitrifying methanotroph, 'Candidatus Methylomirabilis limnetica', in a deep stratified lake.</title>
        <authorList>
            <person name="Graf J.S."/>
            <person name="Mayr M.J."/>
            <person name="Marchant H.K."/>
            <person name="Tienken D."/>
            <person name="Hach P.F."/>
            <person name="Brand A."/>
            <person name="Schubert C.J."/>
            <person name="Kuypers M.M."/>
            <person name="Milucka J."/>
        </authorList>
    </citation>
    <scope>NUCLEOTIDE SEQUENCE [LARGE SCALE GENOMIC DNA]</scope>
    <source>
        <strain evidence="3">Zug</strain>
    </source>
</reference>